<dbReference type="Gene3D" id="2.70.98.50">
    <property type="entry name" value="putative glycoside hydrolase family protein from bacillus halodurans"/>
    <property type="match status" value="1"/>
</dbReference>
<name>A0A512AWS5_9BACT</name>
<dbReference type="InterPro" id="IPR049053">
    <property type="entry name" value="AFCA-like_C"/>
</dbReference>
<dbReference type="InterPro" id="IPR008928">
    <property type="entry name" value="6-hairpin_glycosidase_sf"/>
</dbReference>
<keyword evidence="4" id="KW-0378">Hydrolase</keyword>
<reference evidence="4 5" key="1">
    <citation type="submission" date="2019-07" db="EMBL/GenBank/DDBJ databases">
        <title>Whole genome shotgun sequence of Adhaeribacter aerolatus NBRC 106133.</title>
        <authorList>
            <person name="Hosoyama A."/>
            <person name="Uohara A."/>
            <person name="Ohji S."/>
            <person name="Ichikawa N."/>
        </authorList>
    </citation>
    <scope>NUCLEOTIDE SEQUENCE [LARGE SCALE GENOMIC DNA]</scope>
    <source>
        <strain evidence="4 5">NBRC 106133</strain>
    </source>
</reference>
<sequence>MHPANNWNEALPVGNGRLGAMVFGGITTERLQLNEETVWSGKPEDFVNPQAKAALGPVRQLLFAGKYAEAQKIAQEKMMGDKKVGSNYQTLGDLQLDFSHTPTVTDYRRELDLENAVARTSYVANRIKYTREIFSSAPDQVLVVRLTADKPGALSFNIKVSRPGDKANITATGNEITMQEHVNNGVGVKMVTRIKVLNEGGALTATNGNIGVKEANTVTLLLTAASDYWGSEPGAQTGKQLAAAGSKPFTQLKADHVKDYQNYFKRVDLNLGITEAAYYPTDARIVAMQAGNVDPHLLQLYYQFGRYLLISSSRPGGLPANLQGIWADGLTPPWSADYHININIQMNYWPAELTNLSELHLPFLKFLEALGPDARKTARDMYGLKGTVAHFTTDAWHFTEPYGQTQWAMWPMGLAWSAQHLWEHYLFTEDKKYLKELAYPVMKEAAEFCTGWLVENPVTKQLVSGPSISPENQFKTKSGDVATMVMGPTMDHMIIRDLLTNTIAAGKALNQDAAFRKKLQNVLSRLAPTKIGSDGRIMEWTEEFAEPEPGHRHISHLFGLHPGNQITKQQNPELLAAARKTIDYRLSHGGGHTGWSRAWIINFFARLQDGEAAYENLLALLRKSTLPNLFDTHPPFQIDGNFGATAGITEMLLQSHAGEIQLLPALPKAWQKGYIHGICARGGFDLDLDWENGKLKQAKILSKLGNTCQIRYGDEVISLKTQKGKTYTLDGNLKPL</sequence>
<comment type="caution">
    <text evidence="4">The sequence shown here is derived from an EMBL/GenBank/DDBJ whole genome shotgun (WGS) entry which is preliminary data.</text>
</comment>
<feature type="domain" description="Alpha fucosidase A-like C-terminal" evidence="2">
    <location>
        <begin position="654"/>
        <end position="722"/>
    </location>
</feature>
<gene>
    <name evidence="4" type="ORF">AAE02nite_18080</name>
</gene>
<dbReference type="Proteomes" id="UP000321532">
    <property type="component" value="Unassembled WGS sequence"/>
</dbReference>
<dbReference type="PANTHER" id="PTHR31084">
    <property type="entry name" value="ALPHA-L-FUCOSIDASE 2"/>
    <property type="match status" value="1"/>
</dbReference>
<accession>A0A512AWS5</accession>
<dbReference type="Pfam" id="PF14498">
    <property type="entry name" value="Glyco_hyd_65N_2"/>
    <property type="match status" value="1"/>
</dbReference>
<proteinExistence type="predicted"/>
<organism evidence="4 5">
    <name type="scientific">Adhaeribacter aerolatus</name>
    <dbReference type="NCBI Taxonomy" id="670289"/>
    <lineage>
        <taxon>Bacteria</taxon>
        <taxon>Pseudomonadati</taxon>
        <taxon>Bacteroidota</taxon>
        <taxon>Cytophagia</taxon>
        <taxon>Cytophagales</taxon>
        <taxon>Hymenobacteraceae</taxon>
        <taxon>Adhaeribacter</taxon>
    </lineage>
</organism>
<dbReference type="GO" id="GO:0004560">
    <property type="term" value="F:alpha-L-fucosidase activity"/>
    <property type="evidence" value="ECO:0007669"/>
    <property type="project" value="InterPro"/>
</dbReference>
<keyword evidence="5" id="KW-1185">Reference proteome</keyword>
<dbReference type="AlphaFoldDB" id="A0A512AWS5"/>
<dbReference type="InterPro" id="IPR054363">
    <property type="entry name" value="GH95_cat"/>
</dbReference>
<feature type="domain" description="Glycosyl hydrolase family 95 catalytic" evidence="3">
    <location>
        <begin position="249"/>
        <end position="652"/>
    </location>
</feature>
<dbReference type="GO" id="GO:0005975">
    <property type="term" value="P:carbohydrate metabolic process"/>
    <property type="evidence" value="ECO:0007669"/>
    <property type="project" value="InterPro"/>
</dbReference>
<dbReference type="FunFam" id="1.50.10.10:FF:000028">
    <property type="entry name" value="Alpha-L-fucosidase 2"/>
    <property type="match status" value="1"/>
</dbReference>
<dbReference type="OrthoDB" id="9802600at2"/>
<dbReference type="InterPro" id="IPR012341">
    <property type="entry name" value="6hp_glycosidase-like_sf"/>
</dbReference>
<evidence type="ECO:0000259" key="2">
    <source>
        <dbReference type="Pfam" id="PF21307"/>
    </source>
</evidence>
<feature type="domain" description="Glycosyl hydrolase family 95 N-terminal" evidence="1">
    <location>
        <begin position="2"/>
        <end position="228"/>
    </location>
</feature>
<evidence type="ECO:0000259" key="3">
    <source>
        <dbReference type="Pfam" id="PF22124"/>
    </source>
</evidence>
<dbReference type="PANTHER" id="PTHR31084:SF0">
    <property type="entry name" value="ALPHA-L-FUCOSIDASE 2"/>
    <property type="match status" value="1"/>
</dbReference>
<dbReference type="Pfam" id="PF21307">
    <property type="entry name" value="Glyco_hydro_95_C"/>
    <property type="match status" value="1"/>
</dbReference>
<dbReference type="Pfam" id="PF22124">
    <property type="entry name" value="Glyco_hydro_95_cat"/>
    <property type="match status" value="1"/>
</dbReference>
<dbReference type="SUPFAM" id="SSF48208">
    <property type="entry name" value="Six-hairpin glycosidases"/>
    <property type="match status" value="1"/>
</dbReference>
<dbReference type="InterPro" id="IPR027414">
    <property type="entry name" value="GH95_N_dom"/>
</dbReference>
<evidence type="ECO:0000313" key="4">
    <source>
        <dbReference type="EMBL" id="GEO04144.1"/>
    </source>
</evidence>
<dbReference type="InterPro" id="IPR016518">
    <property type="entry name" value="Alpha-L-fucosidase"/>
</dbReference>
<dbReference type="Gene3D" id="1.50.10.10">
    <property type="match status" value="1"/>
</dbReference>
<dbReference type="PIRSF" id="PIRSF007663">
    <property type="entry name" value="UCP007663"/>
    <property type="match status" value="1"/>
</dbReference>
<evidence type="ECO:0000313" key="5">
    <source>
        <dbReference type="Proteomes" id="UP000321532"/>
    </source>
</evidence>
<protein>
    <submittedName>
        <fullName evidence="4">Alpha/beta hydrolase</fullName>
    </submittedName>
</protein>
<dbReference type="EMBL" id="BJYS01000012">
    <property type="protein sequence ID" value="GEO04144.1"/>
    <property type="molecule type" value="Genomic_DNA"/>
</dbReference>
<evidence type="ECO:0000259" key="1">
    <source>
        <dbReference type="Pfam" id="PF14498"/>
    </source>
</evidence>